<protein>
    <submittedName>
        <fullName evidence="1">Uncharacterized protein</fullName>
    </submittedName>
</protein>
<proteinExistence type="predicted"/>
<dbReference type="AlphaFoldDB" id="A0A1Y1VYQ1"/>
<accession>A0A1Y1VYQ1</accession>
<name>A0A1Y1VYQ1_9FUNG</name>
<dbReference type="GeneID" id="63805386"/>
<reference evidence="1 2" key="1">
    <citation type="submission" date="2016-07" db="EMBL/GenBank/DDBJ databases">
        <title>Pervasive Adenine N6-methylation of Active Genes in Fungi.</title>
        <authorList>
            <consortium name="DOE Joint Genome Institute"/>
            <person name="Mondo S.J."/>
            <person name="Dannebaum R.O."/>
            <person name="Kuo R.C."/>
            <person name="Labutti K."/>
            <person name="Haridas S."/>
            <person name="Kuo A."/>
            <person name="Salamov A."/>
            <person name="Ahrendt S.R."/>
            <person name="Lipzen A."/>
            <person name="Sullivan W."/>
            <person name="Andreopoulos W.B."/>
            <person name="Clum A."/>
            <person name="Lindquist E."/>
            <person name="Daum C."/>
            <person name="Ramamoorthy G.K."/>
            <person name="Gryganskyi A."/>
            <person name="Culley D."/>
            <person name="Magnuson J.K."/>
            <person name="James T.Y."/>
            <person name="O'Malley M.A."/>
            <person name="Stajich J.E."/>
            <person name="Spatafora J.W."/>
            <person name="Visel A."/>
            <person name="Grigoriev I.V."/>
        </authorList>
    </citation>
    <scope>NUCLEOTIDE SEQUENCE [LARGE SCALE GENOMIC DNA]</scope>
    <source>
        <strain evidence="1 2">ATCC 12442</strain>
    </source>
</reference>
<feature type="non-terminal residue" evidence="1">
    <location>
        <position position="1"/>
    </location>
</feature>
<gene>
    <name evidence="1" type="ORF">DL89DRAFT_270503</name>
</gene>
<organism evidence="1 2">
    <name type="scientific">Linderina pennispora</name>
    <dbReference type="NCBI Taxonomy" id="61395"/>
    <lineage>
        <taxon>Eukaryota</taxon>
        <taxon>Fungi</taxon>
        <taxon>Fungi incertae sedis</taxon>
        <taxon>Zoopagomycota</taxon>
        <taxon>Kickxellomycotina</taxon>
        <taxon>Kickxellomycetes</taxon>
        <taxon>Kickxellales</taxon>
        <taxon>Kickxellaceae</taxon>
        <taxon>Linderina</taxon>
    </lineage>
</organism>
<dbReference type="Proteomes" id="UP000193922">
    <property type="component" value="Unassembled WGS sequence"/>
</dbReference>
<keyword evidence="2" id="KW-1185">Reference proteome</keyword>
<comment type="caution">
    <text evidence="1">The sequence shown here is derived from an EMBL/GenBank/DDBJ whole genome shotgun (WGS) entry which is preliminary data.</text>
</comment>
<dbReference type="RefSeq" id="XP_040740025.1">
    <property type="nucleotide sequence ID" value="XM_040888738.1"/>
</dbReference>
<evidence type="ECO:0000313" key="2">
    <source>
        <dbReference type="Proteomes" id="UP000193922"/>
    </source>
</evidence>
<dbReference type="EMBL" id="MCFD01000019">
    <property type="protein sequence ID" value="ORX65954.1"/>
    <property type="molecule type" value="Genomic_DNA"/>
</dbReference>
<dbReference type="OrthoDB" id="6380398at2759"/>
<evidence type="ECO:0000313" key="1">
    <source>
        <dbReference type="EMBL" id="ORX65954.1"/>
    </source>
</evidence>
<sequence length="53" mass="6006">IHIILRSHRAQSIAACEPATKPSDMQVVEQYEDYPTQWRSALGTIIPLSVRPM</sequence>